<proteinExistence type="predicted"/>
<sequence>MADMNCPYCGADQEANHDDGAGYAEDVLHEHWCRACDKHFVFETFISLSYEAKKADCLNGAPHTWLATKTWPPQYRRMRCMECGEERQPTPEERAALDIPERAQAQQKGPAS</sequence>
<feature type="compositionally biased region" description="Basic and acidic residues" evidence="1">
    <location>
        <begin position="86"/>
        <end position="101"/>
    </location>
</feature>
<gene>
    <name evidence="2" type="ORF">SGN30_28005</name>
</gene>
<evidence type="ECO:0000313" key="3">
    <source>
        <dbReference type="Proteomes" id="UP001287445"/>
    </source>
</evidence>
<accession>A0AAJ2R808</accession>
<dbReference type="Proteomes" id="UP001287445">
    <property type="component" value="Unassembled WGS sequence"/>
</dbReference>
<dbReference type="AlphaFoldDB" id="A0AAJ2R808"/>
<protein>
    <submittedName>
        <fullName evidence="2">Uncharacterized protein</fullName>
    </submittedName>
</protein>
<dbReference type="EMBL" id="JAWWMZ010000016">
    <property type="protein sequence ID" value="MDX4957280.1"/>
    <property type="molecule type" value="Genomic_DNA"/>
</dbReference>
<organism evidence="2 3">
    <name type="scientific">Delftia acidovorans</name>
    <name type="common">Pseudomonas acidovorans</name>
    <name type="synonym">Comamonas acidovorans</name>
    <dbReference type="NCBI Taxonomy" id="80866"/>
    <lineage>
        <taxon>Bacteria</taxon>
        <taxon>Pseudomonadati</taxon>
        <taxon>Pseudomonadota</taxon>
        <taxon>Betaproteobacteria</taxon>
        <taxon>Burkholderiales</taxon>
        <taxon>Comamonadaceae</taxon>
        <taxon>Delftia</taxon>
    </lineage>
</organism>
<evidence type="ECO:0000256" key="1">
    <source>
        <dbReference type="SAM" id="MobiDB-lite"/>
    </source>
</evidence>
<name>A0AAJ2R808_DELAC</name>
<comment type="caution">
    <text evidence="2">The sequence shown here is derived from an EMBL/GenBank/DDBJ whole genome shotgun (WGS) entry which is preliminary data.</text>
</comment>
<dbReference type="RefSeq" id="WP_047472961.1">
    <property type="nucleotide sequence ID" value="NZ_JAWWMZ010000016.1"/>
</dbReference>
<evidence type="ECO:0000313" key="2">
    <source>
        <dbReference type="EMBL" id="MDX4957280.1"/>
    </source>
</evidence>
<feature type="region of interest" description="Disordered" evidence="1">
    <location>
        <begin position="86"/>
        <end position="112"/>
    </location>
</feature>
<reference evidence="2" key="1">
    <citation type="submission" date="2023-11" db="EMBL/GenBank/DDBJ databases">
        <title>Identification and selenium tolerance of Delftia acidovorans R3-25.</title>
        <authorList>
            <person name="Zhang S."/>
            <person name="Liu Y."/>
            <person name="Guo Y."/>
        </authorList>
    </citation>
    <scope>NUCLEOTIDE SEQUENCE</scope>
    <source>
        <strain evidence="2">R3-25</strain>
    </source>
</reference>